<evidence type="ECO:0000256" key="12">
    <source>
        <dbReference type="ARBA" id="ARBA00023136"/>
    </source>
</evidence>
<dbReference type="InterPro" id="IPR017972">
    <property type="entry name" value="Cyt_P450_CS"/>
</dbReference>
<dbReference type="PRINTS" id="PR00463">
    <property type="entry name" value="EP450I"/>
</dbReference>
<keyword evidence="6" id="KW-0812">Transmembrane</keyword>
<evidence type="ECO:0000256" key="3">
    <source>
        <dbReference type="ARBA" id="ARBA00004972"/>
    </source>
</evidence>
<name>A0A0E0MJH5_ORYPU</name>
<evidence type="ECO:0000256" key="7">
    <source>
        <dbReference type="ARBA" id="ARBA00022723"/>
    </source>
</evidence>
<evidence type="ECO:0008006" key="18">
    <source>
        <dbReference type="Google" id="ProtNLM"/>
    </source>
</evidence>
<keyword evidence="10" id="KW-0408">Iron</keyword>
<reference evidence="16" key="2">
    <citation type="submission" date="2018-05" db="EMBL/GenBank/DDBJ databases">
        <title>OpunRS2 (Oryza punctata Reference Sequence Version 2).</title>
        <authorList>
            <person name="Zhang J."/>
            <person name="Kudrna D."/>
            <person name="Lee S."/>
            <person name="Talag J."/>
            <person name="Welchert J."/>
            <person name="Wing R.A."/>
        </authorList>
    </citation>
    <scope>NUCLEOTIDE SEQUENCE [LARGE SCALE GENOMIC DNA]</scope>
</reference>
<evidence type="ECO:0000313" key="17">
    <source>
        <dbReference type="Proteomes" id="UP000026962"/>
    </source>
</evidence>
<evidence type="ECO:0000256" key="1">
    <source>
        <dbReference type="ARBA" id="ARBA00001971"/>
    </source>
</evidence>
<dbReference type="GO" id="GO:0010268">
    <property type="term" value="P:brassinosteroid homeostasis"/>
    <property type="evidence" value="ECO:0007669"/>
    <property type="project" value="TreeGrafter"/>
</dbReference>
<evidence type="ECO:0000256" key="6">
    <source>
        <dbReference type="ARBA" id="ARBA00022692"/>
    </source>
</evidence>
<dbReference type="OMA" id="MIAIPIK"/>
<dbReference type="HOGENOM" id="CLU_005453_0_0_1"/>
<dbReference type="Gramene" id="OPUNC12G02370.1">
    <property type="protein sequence ID" value="OPUNC12G02370.1"/>
    <property type="gene ID" value="OPUNC12G02370"/>
</dbReference>
<organism evidence="16">
    <name type="scientific">Oryza punctata</name>
    <name type="common">Red rice</name>
    <dbReference type="NCBI Taxonomy" id="4537"/>
    <lineage>
        <taxon>Eukaryota</taxon>
        <taxon>Viridiplantae</taxon>
        <taxon>Streptophyta</taxon>
        <taxon>Embryophyta</taxon>
        <taxon>Tracheophyta</taxon>
        <taxon>Spermatophyta</taxon>
        <taxon>Magnoliopsida</taxon>
        <taxon>Liliopsida</taxon>
        <taxon>Poales</taxon>
        <taxon>Poaceae</taxon>
        <taxon>BOP clade</taxon>
        <taxon>Oryzoideae</taxon>
        <taxon>Oryzeae</taxon>
        <taxon>Oryzinae</taxon>
        <taxon>Oryza</taxon>
    </lineage>
</organism>
<evidence type="ECO:0000256" key="13">
    <source>
        <dbReference type="ARBA" id="ARBA00037910"/>
    </source>
</evidence>
<evidence type="ECO:0000256" key="8">
    <source>
        <dbReference type="ARBA" id="ARBA00022989"/>
    </source>
</evidence>
<sequence>MDAAALLLLAAAVWEPSATVRLLDEAKKITFNLTVKQLVSIEPGPWTESLRREYVKLIDGFFSIPFPLAYLLPFTTYGQALKARKKVAGALREVIKKRMEEKAENGGSIGDDEGKKEKKDMVEELLEAEGGSFSEEEMVDFCLSLLVAGYETTSVLMTLAVKFLTETPAALAELKEEHANIRDMKGENQPLEWSDYKSMPFTQCVINETLRVGNIISGVFRRANTDIHYKDYTIPKGCKIFASFRGVHLNSEHYENARTFNPWRWQISDKLQNAVGANIFTPFGGGPRLCPGYELARVVVSIFLHHLVTRFRWLLLGGPAAGRLGKRARMPPGSTGLPLIGETLRLISAYKTPYPEPFIDERVARHGGVFTTHVFGERTVFSADPAFNRLLLAAEGRAVHSSYPSSIATLLGARSLLLTRGAAHKRLHSLTLTRLGRPASPPLLAHIDRLVLATMRQWEPSATVRLLDEAKKITFNLTVKQLVSIEPGPWTESLRREYVKLIDGFFSIPFPLAYLLPFTTYGQALKARKKVAGALREVIKKRMEEKAENGGSIGDDEGKKEKKDMVEELLEAEGGSFSEEEMVDFCLSLLVAGYETTSVLMTLAVKFLTETPAALAELKEEHANIRDMKGENQPLEWSDYKSMPFTQCVINETLRVGNIISGVFRRANTDIHYKDYTIPKGCKIFASFRGVHLNSEHYENARTFNPWRWQISDKLQNAVGANIFTPFGGGPRLCPGYELARVVVSIFLHHLVTRFSWEETEEDKLVFFPTTRTLKGYPINLRLLSESIC</sequence>
<comment type="subcellular location">
    <subcellularLocation>
        <location evidence="2">Membrane</location>
        <topology evidence="2">Single-pass membrane protein</topology>
    </subcellularLocation>
</comment>
<dbReference type="eggNOG" id="KOG0157">
    <property type="taxonomic scope" value="Eukaryota"/>
</dbReference>
<dbReference type="AlphaFoldDB" id="A0A0E0MJH5"/>
<dbReference type="EnsemblPlants" id="OPUNC12G02370.1">
    <property type="protein sequence ID" value="OPUNC12G02370.1"/>
    <property type="gene ID" value="OPUNC12G02370"/>
</dbReference>
<evidence type="ECO:0000256" key="14">
    <source>
        <dbReference type="ARBA" id="ARBA00060577"/>
    </source>
</evidence>
<keyword evidence="7" id="KW-0479">Metal-binding</keyword>
<dbReference type="InterPro" id="IPR001128">
    <property type="entry name" value="Cyt_P450"/>
</dbReference>
<comment type="similarity">
    <text evidence="4">Belongs to the cytochrome P450 family.</text>
</comment>
<dbReference type="GO" id="GO:0080132">
    <property type="term" value="F:fatty acid 2-hydroxylase activity"/>
    <property type="evidence" value="ECO:0007669"/>
    <property type="project" value="UniProtKB-ARBA"/>
</dbReference>
<dbReference type="STRING" id="4537.A0A0E0MJH5"/>
<feature type="chain" id="PRO_5002367695" description="Cytochrome P450" evidence="15">
    <location>
        <begin position="20"/>
        <end position="789"/>
    </location>
</feature>
<keyword evidence="9" id="KW-0560">Oxidoreductase</keyword>
<dbReference type="GO" id="GO:0016125">
    <property type="term" value="P:sterol metabolic process"/>
    <property type="evidence" value="ECO:0007669"/>
    <property type="project" value="TreeGrafter"/>
</dbReference>
<comment type="cofactor">
    <cofactor evidence="1">
        <name>heme</name>
        <dbReference type="ChEBI" id="CHEBI:30413"/>
    </cofactor>
</comment>
<dbReference type="PANTHER" id="PTHR24286:SF44">
    <property type="entry name" value="3BETA,22ALPHA-DIHYDROXYSTEROID 3-DEHYDROGENASE"/>
    <property type="match status" value="1"/>
</dbReference>
<evidence type="ECO:0000256" key="2">
    <source>
        <dbReference type="ARBA" id="ARBA00004167"/>
    </source>
</evidence>
<keyword evidence="12" id="KW-0472">Membrane</keyword>
<dbReference type="GO" id="GO:0016132">
    <property type="term" value="P:brassinosteroid biosynthetic process"/>
    <property type="evidence" value="ECO:0007669"/>
    <property type="project" value="TreeGrafter"/>
</dbReference>
<dbReference type="InterPro" id="IPR036396">
    <property type="entry name" value="Cyt_P450_sf"/>
</dbReference>
<comment type="pathway">
    <text evidence="3">Hormone biosynthesis.</text>
</comment>
<accession>A0A0E0MJH5</accession>
<dbReference type="Gene3D" id="1.10.630.10">
    <property type="entry name" value="Cytochrome P450"/>
    <property type="match status" value="2"/>
</dbReference>
<dbReference type="PANTHER" id="PTHR24286">
    <property type="entry name" value="CYTOCHROME P450 26"/>
    <property type="match status" value="1"/>
</dbReference>
<keyword evidence="5" id="KW-0349">Heme</keyword>
<dbReference type="GO" id="GO:0020037">
    <property type="term" value="F:heme binding"/>
    <property type="evidence" value="ECO:0007669"/>
    <property type="project" value="InterPro"/>
</dbReference>
<keyword evidence="8" id="KW-1133">Transmembrane helix</keyword>
<feature type="signal peptide" evidence="15">
    <location>
        <begin position="1"/>
        <end position="19"/>
    </location>
</feature>
<dbReference type="GO" id="GO:0005506">
    <property type="term" value="F:iron ion binding"/>
    <property type="evidence" value="ECO:0007669"/>
    <property type="project" value="InterPro"/>
</dbReference>
<dbReference type="CDD" id="cd11043">
    <property type="entry name" value="CYP90-like"/>
    <property type="match status" value="1"/>
</dbReference>
<dbReference type="InterPro" id="IPR002401">
    <property type="entry name" value="Cyt_P450_E_grp-I"/>
</dbReference>
<dbReference type="Proteomes" id="UP000026962">
    <property type="component" value="Chromosome 12"/>
</dbReference>
<dbReference type="Pfam" id="PF00067">
    <property type="entry name" value="p450"/>
    <property type="match status" value="2"/>
</dbReference>
<keyword evidence="11" id="KW-0503">Monooxygenase</keyword>
<dbReference type="SUPFAM" id="SSF48264">
    <property type="entry name" value="Cytochrome P450"/>
    <property type="match status" value="2"/>
</dbReference>
<dbReference type="PROSITE" id="PS00086">
    <property type="entry name" value="CYTOCHROME_P450"/>
    <property type="match status" value="2"/>
</dbReference>
<keyword evidence="17" id="KW-1185">Reference proteome</keyword>
<evidence type="ECO:0000313" key="16">
    <source>
        <dbReference type="EnsemblPlants" id="OPUNC12G02370.1"/>
    </source>
</evidence>
<evidence type="ECO:0000256" key="4">
    <source>
        <dbReference type="ARBA" id="ARBA00010617"/>
    </source>
</evidence>
<reference evidence="16" key="1">
    <citation type="submission" date="2015-04" db="UniProtKB">
        <authorList>
            <consortium name="EnsemblPlants"/>
        </authorList>
    </citation>
    <scope>IDENTIFICATION</scope>
</reference>
<evidence type="ECO:0000256" key="10">
    <source>
        <dbReference type="ARBA" id="ARBA00023004"/>
    </source>
</evidence>
<keyword evidence="15" id="KW-0732">Signal</keyword>
<comment type="pathway">
    <text evidence="13">Plant hormone biosynthesis; brassinosteroid biosynthesis.</text>
</comment>
<evidence type="ECO:0000256" key="15">
    <source>
        <dbReference type="SAM" id="SignalP"/>
    </source>
</evidence>
<dbReference type="PRINTS" id="PR00385">
    <property type="entry name" value="P450"/>
</dbReference>
<protein>
    <recommendedName>
        <fullName evidence="18">Cytochrome P450</fullName>
    </recommendedName>
</protein>
<evidence type="ECO:0000256" key="9">
    <source>
        <dbReference type="ARBA" id="ARBA00023002"/>
    </source>
</evidence>
<evidence type="ECO:0000256" key="5">
    <source>
        <dbReference type="ARBA" id="ARBA00022617"/>
    </source>
</evidence>
<evidence type="ECO:0000256" key="11">
    <source>
        <dbReference type="ARBA" id="ARBA00023033"/>
    </source>
</evidence>
<proteinExistence type="inferred from homology"/>
<comment type="pathway">
    <text evidence="14">Steroid biosynthesis.</text>
</comment>
<dbReference type="GO" id="GO:0016020">
    <property type="term" value="C:membrane"/>
    <property type="evidence" value="ECO:0007669"/>
    <property type="project" value="UniProtKB-SubCell"/>
</dbReference>
<dbReference type="FunFam" id="1.10.630.10:FF:000046">
    <property type="entry name" value="Cytochrome P450 90A1"/>
    <property type="match status" value="1"/>
</dbReference>